<protein>
    <submittedName>
        <fullName evidence="4">Short chain dehydrogenase/reductase</fullName>
    </submittedName>
</protein>
<organism evidence="4 5">
    <name type="scientific">Nocardia rhizosphaerihabitans</name>
    <dbReference type="NCBI Taxonomy" id="1691570"/>
    <lineage>
        <taxon>Bacteria</taxon>
        <taxon>Bacillati</taxon>
        <taxon>Actinomycetota</taxon>
        <taxon>Actinomycetes</taxon>
        <taxon>Mycobacteriales</taxon>
        <taxon>Nocardiaceae</taxon>
        <taxon>Nocardia</taxon>
    </lineage>
</organism>
<dbReference type="RefSeq" id="WP_189028385.1">
    <property type="nucleotide sequence ID" value="NZ_BMNE01000003.1"/>
</dbReference>
<reference evidence="5" key="1">
    <citation type="journal article" date="2019" name="Int. J. Syst. Evol. Microbiol.">
        <title>The Global Catalogue of Microorganisms (GCM) 10K type strain sequencing project: providing services to taxonomists for standard genome sequencing and annotation.</title>
        <authorList>
            <consortium name="The Broad Institute Genomics Platform"/>
            <consortium name="The Broad Institute Genome Sequencing Center for Infectious Disease"/>
            <person name="Wu L."/>
            <person name="Ma J."/>
        </authorList>
    </citation>
    <scope>NUCLEOTIDE SEQUENCE [LARGE SCALE GENOMIC DNA]</scope>
    <source>
        <strain evidence="5">CGMCC 4.7329</strain>
    </source>
</reference>
<evidence type="ECO:0000256" key="2">
    <source>
        <dbReference type="ARBA" id="ARBA00023002"/>
    </source>
</evidence>
<dbReference type="PRINTS" id="PR00080">
    <property type="entry name" value="SDRFAMILY"/>
</dbReference>
<accession>A0ABQ2KFD8</accession>
<dbReference type="CDD" id="cd05233">
    <property type="entry name" value="SDR_c"/>
    <property type="match status" value="1"/>
</dbReference>
<keyword evidence="2" id="KW-0560">Oxidoreductase</keyword>
<comment type="caution">
    <text evidence="4">The sequence shown here is derived from an EMBL/GenBank/DDBJ whole genome shotgun (WGS) entry which is preliminary data.</text>
</comment>
<dbReference type="PANTHER" id="PTHR24322:SF736">
    <property type="entry name" value="RETINOL DEHYDROGENASE 10"/>
    <property type="match status" value="1"/>
</dbReference>
<dbReference type="SUPFAM" id="SSF51735">
    <property type="entry name" value="NAD(P)-binding Rossmann-fold domains"/>
    <property type="match status" value="1"/>
</dbReference>
<dbReference type="NCBIfam" id="NF005878">
    <property type="entry name" value="PRK07825.1"/>
    <property type="match status" value="1"/>
</dbReference>
<dbReference type="Proteomes" id="UP000658127">
    <property type="component" value="Unassembled WGS sequence"/>
</dbReference>
<dbReference type="PRINTS" id="PR00081">
    <property type="entry name" value="GDHRDH"/>
</dbReference>
<dbReference type="Gene3D" id="3.40.50.720">
    <property type="entry name" value="NAD(P)-binding Rossmann-like Domain"/>
    <property type="match status" value="1"/>
</dbReference>
<comment type="similarity">
    <text evidence="1 3">Belongs to the short-chain dehydrogenases/reductases (SDR) family.</text>
</comment>
<sequence length="267" mass="27691">MSVAVVTGGARGIGKAIATALAESGFRVVIADIDENAAIEASAGISGTGLQLDVTDGAAFRALVAHVEEKIGEIHVLVNNAGIMPIGPLLEFSDDSIDRALAINLRGVINGTRAVLPGMVARRRGHIFNVASIAGRVAVPGGSIYSASKYGVVGFTDGVREEFYPQGIRVTAVLPSFTKTELIAGTDVPKGTKASEPEDIAAAVMAALGKDEAHVYVPKSLKAHYVANTLLPVKVGRAIARAAGADRVFLDFDKSGRAAYDKRIAES</sequence>
<dbReference type="InterPro" id="IPR020904">
    <property type="entry name" value="Sc_DH/Rdtase_CS"/>
</dbReference>
<name>A0ABQ2KFD8_9NOCA</name>
<dbReference type="InterPro" id="IPR036291">
    <property type="entry name" value="NAD(P)-bd_dom_sf"/>
</dbReference>
<evidence type="ECO:0000313" key="5">
    <source>
        <dbReference type="Proteomes" id="UP000658127"/>
    </source>
</evidence>
<dbReference type="EMBL" id="BMNE01000003">
    <property type="protein sequence ID" value="GGN80569.1"/>
    <property type="molecule type" value="Genomic_DNA"/>
</dbReference>
<keyword evidence="5" id="KW-1185">Reference proteome</keyword>
<dbReference type="Pfam" id="PF00106">
    <property type="entry name" value="adh_short"/>
    <property type="match status" value="1"/>
</dbReference>
<evidence type="ECO:0000256" key="3">
    <source>
        <dbReference type="RuleBase" id="RU000363"/>
    </source>
</evidence>
<dbReference type="InterPro" id="IPR002347">
    <property type="entry name" value="SDR_fam"/>
</dbReference>
<dbReference type="PANTHER" id="PTHR24322">
    <property type="entry name" value="PKSB"/>
    <property type="match status" value="1"/>
</dbReference>
<evidence type="ECO:0000256" key="1">
    <source>
        <dbReference type="ARBA" id="ARBA00006484"/>
    </source>
</evidence>
<dbReference type="PROSITE" id="PS00061">
    <property type="entry name" value="ADH_SHORT"/>
    <property type="match status" value="1"/>
</dbReference>
<proteinExistence type="inferred from homology"/>
<gene>
    <name evidence="4" type="ORF">GCM10011610_30060</name>
</gene>
<evidence type="ECO:0000313" key="4">
    <source>
        <dbReference type="EMBL" id="GGN80569.1"/>
    </source>
</evidence>